<protein>
    <submittedName>
        <fullName evidence="2">Uncharacterized protein</fullName>
    </submittedName>
</protein>
<gene>
    <name evidence="2" type="ORF">H9838_06060</name>
</gene>
<evidence type="ECO:0000313" key="2">
    <source>
        <dbReference type="EMBL" id="HIY26724.1"/>
    </source>
</evidence>
<accession>A0A9D2C0X2</accession>
<organism evidence="2 3">
    <name type="scientific">Candidatus Acutalibacter pullistercoris</name>
    <dbReference type="NCBI Taxonomy" id="2838418"/>
    <lineage>
        <taxon>Bacteria</taxon>
        <taxon>Bacillati</taxon>
        <taxon>Bacillota</taxon>
        <taxon>Clostridia</taxon>
        <taxon>Eubacteriales</taxon>
        <taxon>Acutalibacteraceae</taxon>
        <taxon>Acutalibacter</taxon>
    </lineage>
</organism>
<reference evidence="2" key="1">
    <citation type="journal article" date="2021" name="PeerJ">
        <title>Extensive microbial diversity within the chicken gut microbiome revealed by metagenomics and culture.</title>
        <authorList>
            <person name="Gilroy R."/>
            <person name="Ravi A."/>
            <person name="Getino M."/>
            <person name="Pursley I."/>
            <person name="Horton D.L."/>
            <person name="Alikhan N.F."/>
            <person name="Baker D."/>
            <person name="Gharbi K."/>
            <person name="Hall N."/>
            <person name="Watson M."/>
            <person name="Adriaenssens E.M."/>
            <person name="Foster-Nyarko E."/>
            <person name="Jarju S."/>
            <person name="Secka A."/>
            <person name="Antonio M."/>
            <person name="Oren A."/>
            <person name="Chaudhuri R.R."/>
            <person name="La Ragione R."/>
            <person name="Hildebrand F."/>
            <person name="Pallen M.J."/>
        </authorList>
    </citation>
    <scope>NUCLEOTIDE SEQUENCE</scope>
    <source>
        <strain evidence="2">1282</strain>
    </source>
</reference>
<feature type="compositionally biased region" description="Polar residues" evidence="1">
    <location>
        <begin position="160"/>
        <end position="174"/>
    </location>
</feature>
<reference evidence="2" key="2">
    <citation type="submission" date="2021-04" db="EMBL/GenBank/DDBJ databases">
        <authorList>
            <person name="Gilroy R."/>
        </authorList>
    </citation>
    <scope>NUCLEOTIDE SEQUENCE</scope>
    <source>
        <strain evidence="2">1282</strain>
    </source>
</reference>
<feature type="region of interest" description="Disordered" evidence="1">
    <location>
        <begin position="159"/>
        <end position="180"/>
    </location>
</feature>
<evidence type="ECO:0000313" key="3">
    <source>
        <dbReference type="Proteomes" id="UP000823915"/>
    </source>
</evidence>
<name>A0A9D2C0X2_9FIRM</name>
<proteinExistence type="predicted"/>
<dbReference type="EMBL" id="DXDU01000099">
    <property type="protein sequence ID" value="HIY26724.1"/>
    <property type="molecule type" value="Genomic_DNA"/>
</dbReference>
<dbReference type="Proteomes" id="UP000823915">
    <property type="component" value="Unassembled WGS sequence"/>
</dbReference>
<comment type="caution">
    <text evidence="2">The sequence shown here is derived from an EMBL/GenBank/DDBJ whole genome shotgun (WGS) entry which is preliminary data.</text>
</comment>
<dbReference type="AlphaFoldDB" id="A0A9D2C0X2"/>
<sequence>MKLGKRGIAAAVICLAAAALAVGAVLLLLPRTPEKKFPLWEESLGQKVDSRVSFSFVGIHTGVDYGDTVMDEVEVSLHKGLDGPEAMGGGYLVEYQYEGNWYTVYRPEGETEESYLGEEREVNLVKAVPAGLFQITGTYRIYLTDLGYCEFTIEQPLGSAVSQPPQEESLAQSEETSETW</sequence>
<evidence type="ECO:0000256" key="1">
    <source>
        <dbReference type="SAM" id="MobiDB-lite"/>
    </source>
</evidence>